<organism evidence="4">
    <name type="scientific">Arion vulgaris</name>
    <dbReference type="NCBI Taxonomy" id="1028688"/>
    <lineage>
        <taxon>Eukaryota</taxon>
        <taxon>Metazoa</taxon>
        <taxon>Spiralia</taxon>
        <taxon>Lophotrochozoa</taxon>
        <taxon>Mollusca</taxon>
        <taxon>Gastropoda</taxon>
        <taxon>Heterobranchia</taxon>
        <taxon>Euthyneura</taxon>
        <taxon>Panpulmonata</taxon>
        <taxon>Eupulmonata</taxon>
        <taxon>Stylommatophora</taxon>
        <taxon>Helicina</taxon>
        <taxon>Arionoidea</taxon>
        <taxon>Arionidae</taxon>
        <taxon>Arion</taxon>
    </lineage>
</organism>
<keyword evidence="2" id="KW-0547">Nucleotide-binding</keyword>
<feature type="non-terminal residue" evidence="4">
    <location>
        <position position="1"/>
    </location>
</feature>
<dbReference type="InterPro" id="IPR012887">
    <property type="entry name" value="GDP_fucose_pyrophosphorylase"/>
</dbReference>
<evidence type="ECO:0000256" key="1">
    <source>
        <dbReference type="ARBA" id="ARBA00022679"/>
    </source>
</evidence>
<sequence length="192" mass="21588">FELPVHIQQKCIVSNCQLTWGEKAADHARLAIPKGTFLHTVPVTVDHQTKYVTIFFSIDDNLKKSVSSEKVESLPFMNSDIGHFMKVQGLLKENIMPDYLQDRNENMSASLPSENNSHGENINVVSLWNLKLYPAKSSMPASFKDAVNAISLATINKSQKMSVSLFSLADLLVLKDVQAMLNFRKSLFKKIF</sequence>
<dbReference type="PANTHER" id="PTHR15045:SF1">
    <property type="entry name" value="FUCOSE-1-PHOSPHATE GUANYLYLTRANSFERASE"/>
    <property type="match status" value="1"/>
</dbReference>
<proteinExistence type="predicted"/>
<feature type="domain" description="GDP-fucose pyrophosphorylase" evidence="3">
    <location>
        <begin position="3"/>
        <end position="136"/>
    </location>
</feature>
<gene>
    <name evidence="4" type="primary">ORF136406</name>
</gene>
<dbReference type="GO" id="GO:0016772">
    <property type="term" value="F:transferase activity, transferring phosphorus-containing groups"/>
    <property type="evidence" value="ECO:0007669"/>
    <property type="project" value="InterPro"/>
</dbReference>
<evidence type="ECO:0000256" key="2">
    <source>
        <dbReference type="ARBA" id="ARBA00022741"/>
    </source>
</evidence>
<accession>A0A0B7AR07</accession>
<evidence type="ECO:0000313" key="4">
    <source>
        <dbReference type="EMBL" id="CEK83318.1"/>
    </source>
</evidence>
<dbReference type="PANTHER" id="PTHR15045">
    <property type="entry name" value="FUCOSE-1-PHOSPHATE GUANYLYLTRANSFERASE"/>
    <property type="match status" value="1"/>
</dbReference>
<dbReference type="GO" id="GO:0000166">
    <property type="term" value="F:nucleotide binding"/>
    <property type="evidence" value="ECO:0007669"/>
    <property type="project" value="UniProtKB-KW"/>
</dbReference>
<keyword evidence="1" id="KW-0808">Transferase</keyword>
<dbReference type="AlphaFoldDB" id="A0A0B7AR07"/>
<evidence type="ECO:0000259" key="3">
    <source>
        <dbReference type="Pfam" id="PF07959"/>
    </source>
</evidence>
<name>A0A0B7AR07_9EUPU</name>
<dbReference type="GO" id="GO:0042350">
    <property type="term" value="P:GDP-L-fucose biosynthetic process"/>
    <property type="evidence" value="ECO:0007669"/>
    <property type="project" value="UniProtKB-ARBA"/>
</dbReference>
<protein>
    <recommendedName>
        <fullName evidence="3">GDP-fucose pyrophosphorylase domain-containing protein</fullName>
    </recommendedName>
</protein>
<reference evidence="4" key="1">
    <citation type="submission" date="2014-12" db="EMBL/GenBank/DDBJ databases">
        <title>Insight into the proteome of Arion vulgaris.</title>
        <authorList>
            <person name="Aradska J."/>
            <person name="Bulat T."/>
            <person name="Smidak R."/>
            <person name="Sarate P."/>
            <person name="Gangsoo J."/>
            <person name="Sialana F."/>
            <person name="Bilban M."/>
            <person name="Lubec G."/>
        </authorList>
    </citation>
    <scope>NUCLEOTIDE SEQUENCE</scope>
    <source>
        <tissue evidence="4">Skin</tissue>
    </source>
</reference>
<dbReference type="EMBL" id="HACG01036453">
    <property type="protein sequence ID" value="CEK83318.1"/>
    <property type="molecule type" value="Transcribed_RNA"/>
</dbReference>
<dbReference type="Pfam" id="PF07959">
    <property type="entry name" value="Fucose_pyrophosphorylase"/>
    <property type="match status" value="1"/>
</dbReference>